<dbReference type="Proteomes" id="UP000294887">
    <property type="component" value="Unassembled WGS sequence"/>
</dbReference>
<keyword evidence="2" id="KW-1185">Reference proteome</keyword>
<dbReference type="RefSeq" id="WP_165874661.1">
    <property type="nucleotide sequence ID" value="NZ_BAAAFU010000004.1"/>
</dbReference>
<comment type="caution">
    <text evidence="1">The sequence shown here is derived from an EMBL/GenBank/DDBJ whole genome shotgun (WGS) entry which is preliminary data.</text>
</comment>
<sequence length="56" mass="6508">MTKKVVKFEYEKETKNSIRYKEVPEEGTPPIVGSLYVQKWFAGSSKNIEITIDKKD</sequence>
<gene>
    <name evidence="1" type="ORF">EV695_1790</name>
</gene>
<proteinExistence type="predicted"/>
<dbReference type="AlphaFoldDB" id="A0A4R1F3W0"/>
<evidence type="ECO:0000313" key="2">
    <source>
        <dbReference type="Proteomes" id="UP000294887"/>
    </source>
</evidence>
<accession>A0A4R1F3W0</accession>
<name>A0A4R1F3W0_9GAMM</name>
<organism evidence="1 2">
    <name type="scientific">Cocleimonas flava</name>
    <dbReference type="NCBI Taxonomy" id="634765"/>
    <lineage>
        <taxon>Bacteria</taxon>
        <taxon>Pseudomonadati</taxon>
        <taxon>Pseudomonadota</taxon>
        <taxon>Gammaproteobacteria</taxon>
        <taxon>Thiotrichales</taxon>
        <taxon>Thiotrichaceae</taxon>
        <taxon>Cocleimonas</taxon>
    </lineage>
</organism>
<reference evidence="1 2" key="1">
    <citation type="submission" date="2019-03" db="EMBL/GenBank/DDBJ databases">
        <title>Genomic Encyclopedia of Type Strains, Phase IV (KMG-IV): sequencing the most valuable type-strain genomes for metagenomic binning, comparative biology and taxonomic classification.</title>
        <authorList>
            <person name="Goeker M."/>
        </authorList>
    </citation>
    <scope>NUCLEOTIDE SEQUENCE [LARGE SCALE GENOMIC DNA]</scope>
    <source>
        <strain evidence="1 2">DSM 24830</strain>
    </source>
</reference>
<protein>
    <recommendedName>
        <fullName evidence="3">Orphan protein</fullName>
    </recommendedName>
</protein>
<evidence type="ECO:0008006" key="3">
    <source>
        <dbReference type="Google" id="ProtNLM"/>
    </source>
</evidence>
<dbReference type="EMBL" id="SMFQ01000003">
    <property type="protein sequence ID" value="TCJ87282.1"/>
    <property type="molecule type" value="Genomic_DNA"/>
</dbReference>
<evidence type="ECO:0000313" key="1">
    <source>
        <dbReference type="EMBL" id="TCJ87282.1"/>
    </source>
</evidence>